<accession>A0A5M8FUA3</accession>
<dbReference type="Gene3D" id="2.40.30.10">
    <property type="entry name" value="Translation factors"/>
    <property type="match status" value="1"/>
</dbReference>
<dbReference type="SUPFAM" id="SSF54211">
    <property type="entry name" value="Ribosomal protein S5 domain 2-like"/>
    <property type="match status" value="1"/>
</dbReference>
<dbReference type="InterPro" id="IPR035649">
    <property type="entry name" value="EFG_V"/>
</dbReference>
<keyword evidence="3" id="KW-0648">Protein biosynthesis</keyword>
<dbReference type="CDD" id="cd03713">
    <property type="entry name" value="EFG_mtEFG_C"/>
    <property type="match status" value="1"/>
</dbReference>
<comment type="function">
    <text evidence="5">Catalyzes the GTP-dependent ribosomal translocation step during translation elongation. During this step, the ribosome changes from the pre-translocational (PRE) to the post-translocational (POST) state as the newly formed A-site-bound peptidyl-tRNA and P-site-bound deacylated tRNA move to the P and E sites, respectively. Catalyzes the coordinated movement of the two tRNA molecules, the mRNA and conformational changes in the ribosome.</text>
</comment>
<dbReference type="GO" id="GO:0003924">
    <property type="term" value="F:GTPase activity"/>
    <property type="evidence" value="ECO:0007669"/>
    <property type="project" value="InterPro"/>
</dbReference>
<dbReference type="InterPro" id="IPR009000">
    <property type="entry name" value="Transl_B-barrel_sf"/>
</dbReference>
<dbReference type="Pfam" id="PF00009">
    <property type="entry name" value="GTP_EFTU"/>
    <property type="match status" value="1"/>
</dbReference>
<dbReference type="GO" id="GO:0097216">
    <property type="term" value="F:guanosine tetraphosphate binding"/>
    <property type="evidence" value="ECO:0007669"/>
    <property type="project" value="UniProtKB-ARBA"/>
</dbReference>
<dbReference type="Proteomes" id="UP000322981">
    <property type="component" value="Unassembled WGS sequence"/>
</dbReference>
<dbReference type="InterPro" id="IPR009022">
    <property type="entry name" value="EFG_III"/>
</dbReference>
<dbReference type="RefSeq" id="WP_150090006.1">
    <property type="nucleotide sequence ID" value="NZ_JBFUOH010000095.1"/>
</dbReference>
<dbReference type="SUPFAM" id="SSF52540">
    <property type="entry name" value="P-loop containing nucleoside triphosphate hydrolases"/>
    <property type="match status" value="1"/>
</dbReference>
<dbReference type="InterPro" id="IPR005225">
    <property type="entry name" value="Small_GTP-bd"/>
</dbReference>
<keyword evidence="4" id="KW-0342">GTP-binding</keyword>
<dbReference type="SMART" id="SM00838">
    <property type="entry name" value="EFG_C"/>
    <property type="match status" value="1"/>
</dbReference>
<dbReference type="InterPro" id="IPR027417">
    <property type="entry name" value="P-loop_NTPase"/>
</dbReference>
<dbReference type="SUPFAM" id="SSF50447">
    <property type="entry name" value="Translation proteins"/>
    <property type="match status" value="1"/>
</dbReference>
<dbReference type="Gene3D" id="3.30.70.870">
    <property type="entry name" value="Elongation Factor G (Translational Gtpase), domain 3"/>
    <property type="match status" value="1"/>
</dbReference>
<evidence type="ECO:0000256" key="1">
    <source>
        <dbReference type="ARBA" id="ARBA00022741"/>
    </source>
</evidence>
<dbReference type="GO" id="GO:0003746">
    <property type="term" value="F:translation elongation factor activity"/>
    <property type="evidence" value="ECO:0007669"/>
    <property type="project" value="UniProtKB-KW"/>
</dbReference>
<dbReference type="EMBL" id="VWXX01000002">
    <property type="protein sequence ID" value="KAA6187380.1"/>
    <property type="molecule type" value="Genomic_DNA"/>
</dbReference>
<dbReference type="Gene3D" id="3.40.50.300">
    <property type="entry name" value="P-loop containing nucleotide triphosphate hydrolases"/>
    <property type="match status" value="1"/>
</dbReference>
<evidence type="ECO:0000256" key="4">
    <source>
        <dbReference type="ARBA" id="ARBA00023134"/>
    </source>
</evidence>
<dbReference type="InterPro" id="IPR000640">
    <property type="entry name" value="EFG_V-like"/>
</dbReference>
<dbReference type="FunFam" id="3.30.70.240:FF:000001">
    <property type="entry name" value="Elongation factor G"/>
    <property type="match status" value="1"/>
</dbReference>
<dbReference type="OrthoDB" id="9804431at2"/>
<keyword evidence="2" id="KW-0251">Elongation factor</keyword>
<dbReference type="SUPFAM" id="SSF54980">
    <property type="entry name" value="EF-G C-terminal domain-like"/>
    <property type="match status" value="2"/>
</dbReference>
<dbReference type="Gene3D" id="3.30.230.10">
    <property type="match status" value="1"/>
</dbReference>
<organism evidence="7 8">
    <name type="scientific">Thiohalocapsa marina</name>
    <dbReference type="NCBI Taxonomy" id="424902"/>
    <lineage>
        <taxon>Bacteria</taxon>
        <taxon>Pseudomonadati</taxon>
        <taxon>Pseudomonadota</taxon>
        <taxon>Gammaproteobacteria</taxon>
        <taxon>Chromatiales</taxon>
        <taxon>Chromatiaceae</taxon>
        <taxon>Thiohalocapsa</taxon>
    </lineage>
</organism>
<evidence type="ECO:0000256" key="5">
    <source>
        <dbReference type="ARBA" id="ARBA00024731"/>
    </source>
</evidence>
<feature type="domain" description="Tr-type G" evidence="6">
    <location>
        <begin position="23"/>
        <end position="308"/>
    </location>
</feature>
<dbReference type="PANTHER" id="PTHR43261">
    <property type="entry name" value="TRANSLATION ELONGATION FACTOR G-RELATED"/>
    <property type="match status" value="1"/>
</dbReference>
<dbReference type="Pfam" id="PF14492">
    <property type="entry name" value="EFG_III"/>
    <property type="match status" value="1"/>
</dbReference>
<dbReference type="PANTHER" id="PTHR43261:SF1">
    <property type="entry name" value="RIBOSOME-RELEASING FACTOR 2, MITOCHONDRIAL"/>
    <property type="match status" value="1"/>
</dbReference>
<dbReference type="AlphaFoldDB" id="A0A5M8FUA3"/>
<evidence type="ECO:0000313" key="7">
    <source>
        <dbReference type="EMBL" id="KAA6187380.1"/>
    </source>
</evidence>
<dbReference type="FunFam" id="3.30.70.870:FF:000002">
    <property type="entry name" value="Translation elongation factor 2"/>
    <property type="match status" value="1"/>
</dbReference>
<reference evidence="7 8" key="1">
    <citation type="submission" date="2019-09" db="EMBL/GenBank/DDBJ databases">
        <title>Whole-genome sequence of the purple sulfur bacterium Thiohalocapsa marina DSM 19078.</title>
        <authorList>
            <person name="Kyndt J.A."/>
            <person name="Meyer T.E."/>
        </authorList>
    </citation>
    <scope>NUCLEOTIDE SEQUENCE [LARGE SCALE GENOMIC DNA]</scope>
    <source>
        <strain evidence="7 8">DSM 19078</strain>
    </source>
</reference>
<dbReference type="FunFam" id="3.40.50.300:FF:000514">
    <property type="entry name" value="Ribosome-releasing factor 2, mitochondrial"/>
    <property type="match status" value="1"/>
</dbReference>
<evidence type="ECO:0000256" key="3">
    <source>
        <dbReference type="ARBA" id="ARBA00022917"/>
    </source>
</evidence>
<dbReference type="CDD" id="cd16262">
    <property type="entry name" value="EFG_III"/>
    <property type="match status" value="1"/>
</dbReference>
<sequence length="714" mass="77102">MSHSHKSRAAPRASQAQLSGKLAHVRNIGIAAHVDAGKTTLTERILFYAGASHKIGEVHDGAAHMDWMAEEQQHGITITAAVTRAPWRDHLLQVVDTPGHVDFTIEVERSMRVLDGVILVLDGVRGVEPQTETVWRQRCRFGLPVLFFVNKMDRPGADFLQVLAHIREQLQVEPVAVTVPLADPALERSGLSPTPAEQDAVVDLVHKTLLRFGGEQGEQVSAEPCPESLWTPLAPLRESLLLAAAEFDEALADRVLGGDEPEPAALLAALRTGTLAGRLFPCFGGSALRNLGVQPIMDAAVDLLPAPLDRPPARARLPDDGVEEVVLGGKGPLVALVFKVQMWDGRRHCFTRLYRNRLLPGDKVSFITGDGRVVTEQVARIFDIDAGHKTRLDQAEPGQIVLLAGLRHASTGDTLCAPEHLLSLERIDLRQPVLSLAIEPAAGTDEERLLEALDKLQQEDPTLQVAEDPETGQRLLRGMGELHLQIVIERLEREFHQQVRSGRPAVALRETITAAAAAEALFSRPPTPDGKQPAATAWARVRVSPQTRGSGNHVDCVPAVRPEGVELTPEQVSCLREGLHLGLSAGPQHGAALEDVAVALEAVELFGAASTAESLSAVAARALAKALADAQPAVLRPVMAVEILVPEDNLGTVLGDLQQRRGEIQSTNIRDGNASIRGEVGLQALLGYTTDLRSLTQGRGQFTMQFRRFDLTGE</sequence>
<dbReference type="InterPro" id="IPR035647">
    <property type="entry name" value="EFG_III/V"/>
</dbReference>
<keyword evidence="8" id="KW-1185">Reference proteome</keyword>
<dbReference type="Pfam" id="PF00679">
    <property type="entry name" value="EFG_C"/>
    <property type="match status" value="1"/>
</dbReference>
<keyword evidence="1" id="KW-0547">Nucleotide-binding</keyword>
<comment type="caution">
    <text evidence="7">The sequence shown here is derived from an EMBL/GenBank/DDBJ whole genome shotgun (WGS) entry which is preliminary data.</text>
</comment>
<dbReference type="InterPro" id="IPR041095">
    <property type="entry name" value="EFG_II"/>
</dbReference>
<evidence type="ECO:0000313" key="8">
    <source>
        <dbReference type="Proteomes" id="UP000322981"/>
    </source>
</evidence>
<dbReference type="NCBIfam" id="TIGR00231">
    <property type="entry name" value="small_GTP"/>
    <property type="match status" value="1"/>
</dbReference>
<protein>
    <submittedName>
        <fullName evidence="7">GTP-binding protein</fullName>
    </submittedName>
</protein>
<gene>
    <name evidence="7" type="ORF">F2Q65_02325</name>
</gene>
<proteinExistence type="predicted"/>
<dbReference type="InterPro" id="IPR020568">
    <property type="entry name" value="Ribosomal_Su5_D2-typ_SF"/>
</dbReference>
<dbReference type="Gene3D" id="3.30.70.240">
    <property type="match status" value="1"/>
</dbReference>
<dbReference type="GO" id="GO:0005525">
    <property type="term" value="F:GTP binding"/>
    <property type="evidence" value="ECO:0007669"/>
    <property type="project" value="UniProtKB-KW"/>
</dbReference>
<dbReference type="InterPro" id="IPR014721">
    <property type="entry name" value="Ribsml_uS5_D2-typ_fold_subgr"/>
</dbReference>
<evidence type="ECO:0000259" key="6">
    <source>
        <dbReference type="PROSITE" id="PS51722"/>
    </source>
</evidence>
<dbReference type="PRINTS" id="PR00315">
    <property type="entry name" value="ELONGATNFCT"/>
</dbReference>
<dbReference type="InterPro" id="IPR000795">
    <property type="entry name" value="T_Tr_GTP-bd_dom"/>
</dbReference>
<dbReference type="GO" id="GO:0032790">
    <property type="term" value="P:ribosome disassembly"/>
    <property type="evidence" value="ECO:0007669"/>
    <property type="project" value="TreeGrafter"/>
</dbReference>
<dbReference type="PROSITE" id="PS51722">
    <property type="entry name" value="G_TR_2"/>
    <property type="match status" value="1"/>
</dbReference>
<evidence type="ECO:0000256" key="2">
    <source>
        <dbReference type="ARBA" id="ARBA00022768"/>
    </source>
</evidence>
<name>A0A5M8FUA3_9GAMM</name>